<evidence type="ECO:0000313" key="10">
    <source>
        <dbReference type="Proteomes" id="UP001229244"/>
    </source>
</evidence>
<comment type="subcellular location">
    <subcellularLocation>
        <location evidence="1">Cell envelope</location>
    </subcellularLocation>
</comment>
<dbReference type="Pfam" id="PF01297">
    <property type="entry name" value="ZnuA"/>
    <property type="match status" value="1"/>
</dbReference>
<accession>A0AAE3VN63</accession>
<dbReference type="PANTHER" id="PTHR42953">
    <property type="entry name" value="HIGH-AFFINITY ZINC UPTAKE SYSTEM PROTEIN ZNUA-RELATED"/>
    <property type="match status" value="1"/>
</dbReference>
<evidence type="ECO:0000256" key="6">
    <source>
        <dbReference type="RuleBase" id="RU003512"/>
    </source>
</evidence>
<dbReference type="GO" id="GO:0030001">
    <property type="term" value="P:metal ion transport"/>
    <property type="evidence" value="ECO:0007669"/>
    <property type="project" value="InterPro"/>
</dbReference>
<evidence type="ECO:0000256" key="1">
    <source>
        <dbReference type="ARBA" id="ARBA00004196"/>
    </source>
</evidence>
<feature type="chain" id="PRO_5042214502" evidence="8">
    <location>
        <begin position="27"/>
        <end position="338"/>
    </location>
</feature>
<dbReference type="EMBL" id="JAUSUL010000001">
    <property type="protein sequence ID" value="MDQ0315035.1"/>
    <property type="molecule type" value="Genomic_DNA"/>
</dbReference>
<dbReference type="CDD" id="cd01137">
    <property type="entry name" value="PsaA"/>
    <property type="match status" value="1"/>
</dbReference>
<evidence type="ECO:0000256" key="8">
    <source>
        <dbReference type="SAM" id="SignalP"/>
    </source>
</evidence>
<dbReference type="PANTHER" id="PTHR42953:SF1">
    <property type="entry name" value="METAL-BINDING PROTEIN HI_0362-RELATED"/>
    <property type="match status" value="1"/>
</dbReference>
<dbReference type="SUPFAM" id="SSF53807">
    <property type="entry name" value="Helical backbone' metal receptor"/>
    <property type="match status" value="1"/>
</dbReference>
<reference evidence="9" key="1">
    <citation type="submission" date="2023-07" db="EMBL/GenBank/DDBJ databases">
        <title>Genomic Encyclopedia of Type Strains, Phase IV (KMG-IV): sequencing the most valuable type-strain genomes for metagenomic binning, comparative biology and taxonomic classification.</title>
        <authorList>
            <person name="Goeker M."/>
        </authorList>
    </citation>
    <scope>NUCLEOTIDE SEQUENCE</scope>
    <source>
        <strain evidence="9">DSM 21202</strain>
    </source>
</reference>
<dbReference type="InterPro" id="IPR050492">
    <property type="entry name" value="Bact_metal-bind_prot9"/>
</dbReference>
<comment type="caution">
    <text evidence="9">The sequence shown here is derived from an EMBL/GenBank/DDBJ whole genome shotgun (WGS) entry which is preliminary data.</text>
</comment>
<dbReference type="Proteomes" id="UP001229244">
    <property type="component" value="Unassembled WGS sequence"/>
</dbReference>
<dbReference type="InterPro" id="IPR006127">
    <property type="entry name" value="ZnuA-like"/>
</dbReference>
<dbReference type="InterPro" id="IPR006311">
    <property type="entry name" value="TAT_signal"/>
</dbReference>
<evidence type="ECO:0000256" key="5">
    <source>
        <dbReference type="ARBA" id="ARBA00022729"/>
    </source>
</evidence>
<dbReference type="AlphaFoldDB" id="A0AAE3VN63"/>
<dbReference type="InterPro" id="IPR006128">
    <property type="entry name" value="Lipoprotein_PsaA-like"/>
</dbReference>
<feature type="compositionally biased region" description="Basic and acidic residues" evidence="7">
    <location>
        <begin position="122"/>
        <end position="166"/>
    </location>
</feature>
<keyword evidence="5 8" id="KW-0732">Signal</keyword>
<keyword evidence="10" id="KW-1185">Reference proteome</keyword>
<dbReference type="GO" id="GO:0030313">
    <property type="term" value="C:cell envelope"/>
    <property type="evidence" value="ECO:0007669"/>
    <property type="project" value="UniProtKB-SubCell"/>
</dbReference>
<feature type="signal peptide" evidence="8">
    <location>
        <begin position="1"/>
        <end position="26"/>
    </location>
</feature>
<gene>
    <name evidence="9" type="ORF">J2S73_001472</name>
</gene>
<feature type="region of interest" description="Disordered" evidence="7">
    <location>
        <begin position="122"/>
        <end position="167"/>
    </location>
</feature>
<dbReference type="RefSeq" id="WP_306884828.1">
    <property type="nucleotide sequence ID" value="NZ_JAUSUL010000001.1"/>
</dbReference>
<sequence length="338" mass="36403">MLSRRMFVGAASALALTVSMTGGAVAQDKLDVVASFSILGDMVHQIGGDAVSVTTLVGPDGDAHVYEPTPADAKALSQADVLVVNGLDFEGWLPRLVEASEFSGRQVVASTGIDALTWAEPEEGHDHDHDHEAHDHGEHEHNHAEHDHDHEEHAEEGHHHHGDYDPHAWQSLGNGMIYANNIAKALAEADPAHADGYQERAEAYVAEQQALDAKLKKEFGALPEAHRKVVTSHDAFQYFGKAYGVQFIAPEGISTEAEPSAADIARIIDQIRDEQIAAVFVENISDNRVIEQITRETGAKVGGELYSDALSGPDGPAPTYVDMFDYNSRQLLGALSGS</sequence>
<evidence type="ECO:0000256" key="4">
    <source>
        <dbReference type="ARBA" id="ARBA00022723"/>
    </source>
</evidence>
<protein>
    <submittedName>
        <fullName evidence="9">Zinc/manganese transport system substrate-binding protein</fullName>
    </submittedName>
</protein>
<keyword evidence="3 6" id="KW-0813">Transport</keyword>
<dbReference type="PRINTS" id="PR00690">
    <property type="entry name" value="ADHESNFAMILY"/>
</dbReference>
<name>A0AAE3VN63_9HYPH</name>
<comment type="similarity">
    <text evidence="2 6">Belongs to the bacterial solute-binding protein 9 family.</text>
</comment>
<evidence type="ECO:0000256" key="2">
    <source>
        <dbReference type="ARBA" id="ARBA00011028"/>
    </source>
</evidence>
<dbReference type="GO" id="GO:0046872">
    <property type="term" value="F:metal ion binding"/>
    <property type="evidence" value="ECO:0007669"/>
    <property type="project" value="UniProtKB-KW"/>
</dbReference>
<dbReference type="InterPro" id="IPR006129">
    <property type="entry name" value="AdhesinB"/>
</dbReference>
<keyword evidence="4" id="KW-0479">Metal-binding</keyword>
<organism evidence="9 10">
    <name type="scientific">Amorphus orientalis</name>
    <dbReference type="NCBI Taxonomy" id="649198"/>
    <lineage>
        <taxon>Bacteria</taxon>
        <taxon>Pseudomonadati</taxon>
        <taxon>Pseudomonadota</taxon>
        <taxon>Alphaproteobacteria</taxon>
        <taxon>Hyphomicrobiales</taxon>
        <taxon>Amorphaceae</taxon>
        <taxon>Amorphus</taxon>
    </lineage>
</organism>
<evidence type="ECO:0000256" key="7">
    <source>
        <dbReference type="SAM" id="MobiDB-lite"/>
    </source>
</evidence>
<proteinExistence type="inferred from homology"/>
<dbReference type="Gene3D" id="3.40.50.1980">
    <property type="entry name" value="Nitrogenase molybdenum iron protein domain"/>
    <property type="match status" value="3"/>
</dbReference>
<evidence type="ECO:0000313" key="9">
    <source>
        <dbReference type="EMBL" id="MDQ0315035.1"/>
    </source>
</evidence>
<dbReference type="PROSITE" id="PS51318">
    <property type="entry name" value="TAT"/>
    <property type="match status" value="1"/>
</dbReference>
<dbReference type="PRINTS" id="PR00691">
    <property type="entry name" value="ADHESINB"/>
</dbReference>
<evidence type="ECO:0000256" key="3">
    <source>
        <dbReference type="ARBA" id="ARBA00022448"/>
    </source>
</evidence>
<dbReference type="GO" id="GO:0007155">
    <property type="term" value="P:cell adhesion"/>
    <property type="evidence" value="ECO:0007669"/>
    <property type="project" value="InterPro"/>
</dbReference>